<organism evidence="1 2">
    <name type="scientific">Clostridium perfringens</name>
    <dbReference type="NCBI Taxonomy" id="1502"/>
    <lineage>
        <taxon>Bacteria</taxon>
        <taxon>Bacillati</taxon>
        <taxon>Bacillota</taxon>
        <taxon>Clostridia</taxon>
        <taxon>Eubacteriales</taxon>
        <taxon>Clostridiaceae</taxon>
        <taxon>Clostridium</taxon>
    </lineage>
</organism>
<reference evidence="1 2" key="1">
    <citation type="journal article" date="2016" name="PLoS ONE">
        <title>Plasmid Characterization and Chromosome Analysis of Two netF+ Clostridium perfringens Isolates Associated with Foal and Canine Necrotizing Enteritis.</title>
        <authorList>
            <person name="Mehdizadeh Gohari I."/>
            <person name="Kropinski A.M."/>
            <person name="Weese S.J."/>
            <person name="Parreira V.R."/>
            <person name="Whitehead A.E."/>
            <person name="Boerlin P."/>
            <person name="Prescott J.F."/>
        </authorList>
    </citation>
    <scope>NUCLEOTIDE SEQUENCE [LARGE SCALE GENOMIC DNA]</scope>
    <source>
        <strain evidence="1 2">JP838</strain>
        <plasmid evidence="2">Plasmid pJFP838A</plasmid>
    </source>
</reference>
<dbReference type="AlphaFoldDB" id="A0A140GS10"/>
<geneLocation type="plasmid" evidence="1 2">
    <name>pJFP838A</name>
</geneLocation>
<keyword evidence="1" id="KW-0614">Plasmid</keyword>
<accession>A0A140GS10</accession>
<dbReference type="Proteomes" id="UP000070260">
    <property type="component" value="Plasmid pJFP838A"/>
</dbReference>
<dbReference type="RefSeq" id="WP_061429899.1">
    <property type="nucleotide sequence ID" value="NZ_CATNZX010000030.1"/>
</dbReference>
<sequence length="107" mass="12534">MKTRELKVGDKFVLISGEWSDLKLNTVYVIKDIFYDRNNNKIYTVSFNRKNAVSMYNIYASSIDENIKFPTLDDLTTYLGIAFLNFNSVVFYDENLIKEAKKINRRG</sequence>
<gene>
    <name evidence="1" type="ORF">JFP838_pA0403</name>
</gene>
<protein>
    <submittedName>
        <fullName evidence="1">Uncharacterized protein</fullName>
    </submittedName>
</protein>
<name>A0A140GS10_CLOPF</name>
<evidence type="ECO:0000313" key="2">
    <source>
        <dbReference type="Proteomes" id="UP000070260"/>
    </source>
</evidence>
<dbReference type="EMBL" id="CP013615">
    <property type="protein sequence ID" value="AMN31319.1"/>
    <property type="molecule type" value="Genomic_DNA"/>
</dbReference>
<proteinExistence type="predicted"/>
<dbReference type="PATRIC" id="fig|1502.177.peg.3614"/>
<evidence type="ECO:0000313" key="1">
    <source>
        <dbReference type="EMBL" id="AMN31319.1"/>
    </source>
</evidence>